<feature type="region of interest" description="Disordered" evidence="1">
    <location>
        <begin position="93"/>
        <end position="119"/>
    </location>
</feature>
<sequence length="145" mass="16356">MKFCKFSLWVFGVSLCVTPIHSVFAQEQWTNHLTATSSQEKATYHATPPLKPAKRKSKNPLRHSGWHTHPDPYIEEGGVYTKRPHPALTQHQKTLDHYGNGTPNSHTPPPSAVLNQSRSTFQQHVKITDPTKMSYIPPIPIPSDK</sequence>
<protein>
    <submittedName>
        <fullName evidence="3">Uncharacterized protein</fullName>
    </submittedName>
</protein>
<evidence type="ECO:0000256" key="2">
    <source>
        <dbReference type="SAM" id="SignalP"/>
    </source>
</evidence>
<name>A0ABT6Q317_9PROT</name>
<proteinExistence type="predicted"/>
<organism evidence="3 4">
    <name type="scientific">Commensalibacter oyaizuii</name>
    <dbReference type="NCBI Taxonomy" id="3043873"/>
    <lineage>
        <taxon>Bacteria</taxon>
        <taxon>Pseudomonadati</taxon>
        <taxon>Pseudomonadota</taxon>
        <taxon>Alphaproteobacteria</taxon>
        <taxon>Acetobacterales</taxon>
        <taxon>Acetobacteraceae</taxon>
    </lineage>
</organism>
<dbReference type="Proteomes" id="UP001431634">
    <property type="component" value="Unassembled WGS sequence"/>
</dbReference>
<gene>
    <name evidence="3" type="ORF">QJV27_09010</name>
</gene>
<dbReference type="EMBL" id="JASBAO010000001">
    <property type="protein sequence ID" value="MDI2091501.1"/>
    <property type="molecule type" value="Genomic_DNA"/>
</dbReference>
<accession>A0ABT6Q317</accession>
<evidence type="ECO:0000256" key="1">
    <source>
        <dbReference type="SAM" id="MobiDB-lite"/>
    </source>
</evidence>
<comment type="caution">
    <text evidence="3">The sequence shown here is derived from an EMBL/GenBank/DDBJ whole genome shotgun (WGS) entry which is preliminary data.</text>
</comment>
<feature type="compositionally biased region" description="Basic residues" evidence="1">
    <location>
        <begin position="52"/>
        <end position="66"/>
    </location>
</feature>
<keyword evidence="4" id="KW-1185">Reference proteome</keyword>
<feature type="signal peptide" evidence="2">
    <location>
        <begin position="1"/>
        <end position="25"/>
    </location>
</feature>
<evidence type="ECO:0000313" key="4">
    <source>
        <dbReference type="Proteomes" id="UP001431634"/>
    </source>
</evidence>
<reference evidence="3" key="1">
    <citation type="submission" date="2023-05" db="EMBL/GenBank/DDBJ databases">
        <title>Whole genome sequence of Commensalibacter sp.</title>
        <authorList>
            <person name="Charoenyingcharoen P."/>
            <person name="Yukphan P."/>
        </authorList>
    </citation>
    <scope>NUCLEOTIDE SEQUENCE</scope>
    <source>
        <strain evidence="3">TBRC 16381</strain>
    </source>
</reference>
<feature type="region of interest" description="Disordered" evidence="1">
    <location>
        <begin position="126"/>
        <end position="145"/>
    </location>
</feature>
<keyword evidence="2" id="KW-0732">Signal</keyword>
<feature type="region of interest" description="Disordered" evidence="1">
    <location>
        <begin position="36"/>
        <end position="80"/>
    </location>
</feature>
<evidence type="ECO:0000313" key="3">
    <source>
        <dbReference type="EMBL" id="MDI2091501.1"/>
    </source>
</evidence>
<dbReference type="RefSeq" id="WP_281448592.1">
    <property type="nucleotide sequence ID" value="NZ_JASBAO010000001.1"/>
</dbReference>
<feature type="chain" id="PRO_5045801218" evidence="2">
    <location>
        <begin position="26"/>
        <end position="145"/>
    </location>
</feature>